<feature type="domain" description="C2H2-type" evidence="10">
    <location>
        <begin position="284"/>
        <end position="308"/>
    </location>
</feature>
<dbReference type="SUPFAM" id="SSF57667">
    <property type="entry name" value="beta-beta-alpha zinc fingers"/>
    <property type="match status" value="3"/>
</dbReference>
<evidence type="ECO:0000313" key="11">
    <source>
        <dbReference type="EMBL" id="JAS98675.1"/>
    </source>
</evidence>
<feature type="domain" description="C2H2-type" evidence="10">
    <location>
        <begin position="227"/>
        <end position="255"/>
    </location>
</feature>
<keyword evidence="7" id="KW-0539">Nucleus</keyword>
<dbReference type="GO" id="GO:0045893">
    <property type="term" value="P:positive regulation of DNA-templated transcription"/>
    <property type="evidence" value="ECO:0007669"/>
    <property type="project" value="UniProtKB-ARBA"/>
</dbReference>
<feature type="domain" description="C2H2-type" evidence="10">
    <location>
        <begin position="256"/>
        <end position="284"/>
    </location>
</feature>
<sequence length="351" mass="39874">ANSNLSREDQGSLDCNSANQPKEDYSSIPDSESFSLSVDYEAGEQSSESAEDDVVVGDNSNKKGQNNQGTSSISNKQLHVTSITSDKQLQETSSALDKLLRETSDTLDKQQLQEKNNYILASSSKAKNKETEQVDHDDIPLQRRLEMESETEKPLELQTQNGSCVFRRNLLQNQCPRCRMVFPCAMLFREHVNVCAPKFICNNCSKVFRTPSLVVRHMRIHTGERPYQCEICKSSFNQKEILQRHIAQRHATNRPYKCKMCSKAYALPLLLSAHIRASHYVQNFKCNLCPKKFRHASGLSRHQHLHNGTIYICKMCSKRFSDASSIRRHIKVHNIMDNNSDSESESVEGDA</sequence>
<keyword evidence="4 8" id="KW-0863">Zinc-finger</keyword>
<reference evidence="11" key="1">
    <citation type="submission" date="2015-11" db="EMBL/GenBank/DDBJ databases">
        <title>De novo transcriptome assembly of four potential Pierce s Disease insect vectors from Arizona vineyards.</title>
        <authorList>
            <person name="Tassone E.E."/>
        </authorList>
    </citation>
    <scope>NUCLEOTIDE SEQUENCE</scope>
</reference>
<feature type="non-terminal residue" evidence="11">
    <location>
        <position position="1"/>
    </location>
</feature>
<feature type="compositionally biased region" description="Basic and acidic residues" evidence="9">
    <location>
        <begin position="1"/>
        <end position="10"/>
    </location>
</feature>
<evidence type="ECO:0000256" key="2">
    <source>
        <dbReference type="ARBA" id="ARBA00022723"/>
    </source>
</evidence>
<dbReference type="Pfam" id="PF00096">
    <property type="entry name" value="zf-C2H2"/>
    <property type="match status" value="3"/>
</dbReference>
<dbReference type="SMART" id="SM00355">
    <property type="entry name" value="ZnF_C2H2"/>
    <property type="match status" value="6"/>
</dbReference>
<evidence type="ECO:0000256" key="5">
    <source>
        <dbReference type="ARBA" id="ARBA00022833"/>
    </source>
</evidence>
<proteinExistence type="predicted"/>
<evidence type="ECO:0000256" key="1">
    <source>
        <dbReference type="ARBA" id="ARBA00004123"/>
    </source>
</evidence>
<dbReference type="FunFam" id="3.30.160.60:FF:001732">
    <property type="entry name" value="Zgc:162936"/>
    <property type="match status" value="1"/>
</dbReference>
<dbReference type="PANTHER" id="PTHR16515">
    <property type="entry name" value="PR DOMAIN ZINC FINGER PROTEIN"/>
    <property type="match status" value="1"/>
</dbReference>
<accession>A0A1B6JHL5</accession>
<dbReference type="InterPro" id="IPR036236">
    <property type="entry name" value="Znf_C2H2_sf"/>
</dbReference>
<dbReference type="EMBL" id="GECU01009031">
    <property type="protein sequence ID" value="JAS98675.1"/>
    <property type="molecule type" value="Transcribed_RNA"/>
</dbReference>
<dbReference type="PROSITE" id="PS50157">
    <property type="entry name" value="ZINC_FINGER_C2H2_2"/>
    <property type="match status" value="5"/>
</dbReference>
<dbReference type="GO" id="GO:0043565">
    <property type="term" value="F:sequence-specific DNA binding"/>
    <property type="evidence" value="ECO:0007669"/>
    <property type="project" value="UniProtKB-ARBA"/>
</dbReference>
<dbReference type="FunFam" id="3.30.160.60:FF:000045">
    <property type="entry name" value="ZFP69 zinc finger protein B"/>
    <property type="match status" value="1"/>
</dbReference>
<evidence type="ECO:0000259" key="10">
    <source>
        <dbReference type="PROSITE" id="PS50157"/>
    </source>
</evidence>
<comment type="subcellular location">
    <subcellularLocation>
        <location evidence="1">Nucleus</location>
    </subcellularLocation>
</comment>
<evidence type="ECO:0000256" key="9">
    <source>
        <dbReference type="SAM" id="MobiDB-lite"/>
    </source>
</evidence>
<feature type="compositionally biased region" description="Polar residues" evidence="9">
    <location>
        <begin position="58"/>
        <end position="90"/>
    </location>
</feature>
<keyword evidence="3" id="KW-0677">Repeat</keyword>
<dbReference type="GO" id="GO:0008270">
    <property type="term" value="F:zinc ion binding"/>
    <property type="evidence" value="ECO:0007669"/>
    <property type="project" value="UniProtKB-KW"/>
</dbReference>
<keyword evidence="2" id="KW-0479">Metal-binding</keyword>
<dbReference type="PROSITE" id="PS00028">
    <property type="entry name" value="ZINC_FINGER_C2H2_1"/>
    <property type="match status" value="5"/>
</dbReference>
<keyword evidence="5" id="KW-0862">Zinc</keyword>
<evidence type="ECO:0000256" key="7">
    <source>
        <dbReference type="ARBA" id="ARBA00023242"/>
    </source>
</evidence>
<dbReference type="InterPro" id="IPR050331">
    <property type="entry name" value="Zinc_finger"/>
</dbReference>
<name>A0A1B6JHL5_9HEMI</name>
<feature type="region of interest" description="Disordered" evidence="9">
    <location>
        <begin position="1"/>
        <end position="90"/>
    </location>
</feature>
<dbReference type="PANTHER" id="PTHR16515:SF49">
    <property type="entry name" value="GASTRULA ZINC FINGER PROTEIN XLCGF49.1-LIKE-RELATED"/>
    <property type="match status" value="1"/>
</dbReference>
<evidence type="ECO:0000256" key="8">
    <source>
        <dbReference type="PROSITE-ProRule" id="PRU00042"/>
    </source>
</evidence>
<dbReference type="InterPro" id="IPR013087">
    <property type="entry name" value="Znf_C2H2_type"/>
</dbReference>
<dbReference type="Gene3D" id="3.30.160.60">
    <property type="entry name" value="Classic Zinc Finger"/>
    <property type="match status" value="4"/>
</dbReference>
<gene>
    <name evidence="11" type="ORF">g.29745</name>
</gene>
<keyword evidence="6" id="KW-0238">DNA-binding</keyword>
<evidence type="ECO:0000256" key="3">
    <source>
        <dbReference type="ARBA" id="ARBA00022737"/>
    </source>
</evidence>
<evidence type="ECO:0000256" key="4">
    <source>
        <dbReference type="ARBA" id="ARBA00022771"/>
    </source>
</evidence>
<protein>
    <recommendedName>
        <fullName evidence="10">C2H2-type domain-containing protein</fullName>
    </recommendedName>
</protein>
<dbReference type="GO" id="GO:0005634">
    <property type="term" value="C:nucleus"/>
    <property type="evidence" value="ECO:0007669"/>
    <property type="project" value="UniProtKB-SubCell"/>
</dbReference>
<feature type="domain" description="C2H2-type" evidence="10">
    <location>
        <begin position="199"/>
        <end position="226"/>
    </location>
</feature>
<organism evidence="11">
    <name type="scientific">Homalodisca liturata</name>
    <dbReference type="NCBI Taxonomy" id="320908"/>
    <lineage>
        <taxon>Eukaryota</taxon>
        <taxon>Metazoa</taxon>
        <taxon>Ecdysozoa</taxon>
        <taxon>Arthropoda</taxon>
        <taxon>Hexapoda</taxon>
        <taxon>Insecta</taxon>
        <taxon>Pterygota</taxon>
        <taxon>Neoptera</taxon>
        <taxon>Paraneoptera</taxon>
        <taxon>Hemiptera</taxon>
        <taxon>Auchenorrhyncha</taxon>
        <taxon>Membracoidea</taxon>
        <taxon>Cicadellidae</taxon>
        <taxon>Cicadellinae</taxon>
        <taxon>Proconiini</taxon>
        <taxon>Homalodisca</taxon>
    </lineage>
</organism>
<dbReference type="AlphaFoldDB" id="A0A1B6JHL5"/>
<feature type="domain" description="C2H2-type" evidence="10">
    <location>
        <begin position="311"/>
        <end position="333"/>
    </location>
</feature>
<evidence type="ECO:0000256" key="6">
    <source>
        <dbReference type="ARBA" id="ARBA00023125"/>
    </source>
</evidence>
<dbReference type="GO" id="GO:0005694">
    <property type="term" value="C:chromosome"/>
    <property type="evidence" value="ECO:0007669"/>
    <property type="project" value="UniProtKB-ARBA"/>
</dbReference>